<evidence type="ECO:0000313" key="3">
    <source>
        <dbReference type="EMBL" id="MCG2623553.1"/>
    </source>
</evidence>
<proteinExistence type="predicted"/>
<evidence type="ECO:0000256" key="2">
    <source>
        <dbReference type="SAM" id="Phobius"/>
    </source>
</evidence>
<keyword evidence="2" id="KW-0472">Membrane</keyword>
<dbReference type="RefSeq" id="WP_237822935.1">
    <property type="nucleotide sequence ID" value="NZ_JAKLTQ010000014.1"/>
</dbReference>
<feature type="compositionally biased region" description="Low complexity" evidence="1">
    <location>
        <begin position="108"/>
        <end position="119"/>
    </location>
</feature>
<feature type="region of interest" description="Disordered" evidence="1">
    <location>
        <begin position="108"/>
        <end position="144"/>
    </location>
</feature>
<feature type="transmembrane region" description="Helical" evidence="2">
    <location>
        <begin position="63"/>
        <end position="86"/>
    </location>
</feature>
<accession>A0ABS9LAL8</accession>
<protein>
    <recommendedName>
        <fullName evidence="5">MFS transporter</fullName>
    </recommendedName>
</protein>
<dbReference type="Proteomes" id="UP001165368">
    <property type="component" value="Unassembled WGS sequence"/>
</dbReference>
<sequence>MNSEPSPTPEGAAPAARGRRELIVRRAPKFVPFMVAGTVLGVVVAAVVALAGPESAEFTRGAVFGFFGVLFGLAGLLVGAVVALVLDRVGLKHAEHLYAEEIDPAAETNAAESGAANGTGTAGGTAGGPDGTDAQDPPERRPGG</sequence>
<reference evidence="3" key="1">
    <citation type="submission" date="2022-01" db="EMBL/GenBank/DDBJ databases">
        <authorList>
            <person name="Jo J.-H."/>
            <person name="Im W.-T."/>
        </authorList>
    </citation>
    <scope>NUCLEOTIDE SEQUENCE</scope>
    <source>
        <strain evidence="3">I2-34</strain>
    </source>
</reference>
<evidence type="ECO:0008006" key="5">
    <source>
        <dbReference type="Google" id="ProtNLM"/>
    </source>
</evidence>
<keyword evidence="2" id="KW-1133">Transmembrane helix</keyword>
<dbReference type="EMBL" id="JAKLTQ010000014">
    <property type="protein sequence ID" value="MCG2623553.1"/>
    <property type="molecule type" value="Genomic_DNA"/>
</dbReference>
<comment type="caution">
    <text evidence="3">The sequence shown here is derived from an EMBL/GenBank/DDBJ whole genome shotgun (WGS) entry which is preliminary data.</text>
</comment>
<keyword evidence="4" id="KW-1185">Reference proteome</keyword>
<name>A0ABS9LAL8_9MICC</name>
<evidence type="ECO:0000313" key="4">
    <source>
        <dbReference type="Proteomes" id="UP001165368"/>
    </source>
</evidence>
<evidence type="ECO:0000256" key="1">
    <source>
        <dbReference type="SAM" id="MobiDB-lite"/>
    </source>
</evidence>
<gene>
    <name evidence="3" type="ORF">LVY72_16775</name>
</gene>
<keyword evidence="2" id="KW-0812">Transmembrane</keyword>
<feature type="transmembrane region" description="Helical" evidence="2">
    <location>
        <begin position="30"/>
        <end position="51"/>
    </location>
</feature>
<feature type="compositionally biased region" description="Gly residues" evidence="1">
    <location>
        <begin position="120"/>
        <end position="130"/>
    </location>
</feature>
<organism evidence="3 4">
    <name type="scientific">Arthrobacter hankyongi</name>
    <dbReference type="NCBI Taxonomy" id="2904801"/>
    <lineage>
        <taxon>Bacteria</taxon>
        <taxon>Bacillati</taxon>
        <taxon>Actinomycetota</taxon>
        <taxon>Actinomycetes</taxon>
        <taxon>Micrococcales</taxon>
        <taxon>Micrococcaceae</taxon>
        <taxon>Arthrobacter</taxon>
    </lineage>
</organism>